<dbReference type="STRING" id="1052260.SAMN05660199_02905"/>
<keyword evidence="2" id="KW-1185">Reference proteome</keyword>
<proteinExistence type="predicted"/>
<dbReference type="AlphaFoldDB" id="A0A1H0NXS7"/>
<reference evidence="2" key="1">
    <citation type="submission" date="2016-10" db="EMBL/GenBank/DDBJ databases">
        <authorList>
            <person name="Varghese N."/>
            <person name="Submissions S."/>
        </authorList>
    </citation>
    <scope>NUCLEOTIDE SEQUENCE [LARGE SCALE GENOMIC DNA]</scope>
    <source>
        <strain evidence="2">DSM 45843</strain>
    </source>
</reference>
<evidence type="ECO:0000313" key="2">
    <source>
        <dbReference type="Proteomes" id="UP000199088"/>
    </source>
</evidence>
<dbReference type="Proteomes" id="UP000199088">
    <property type="component" value="Unassembled WGS sequence"/>
</dbReference>
<name>A0A1H0NXS7_9ACTN</name>
<dbReference type="SUPFAM" id="SSF56024">
    <property type="entry name" value="Phospholipase D/nuclease"/>
    <property type="match status" value="2"/>
</dbReference>
<organism evidence="1 2">
    <name type="scientific">Klenkia soli</name>
    <dbReference type="NCBI Taxonomy" id="1052260"/>
    <lineage>
        <taxon>Bacteria</taxon>
        <taxon>Bacillati</taxon>
        <taxon>Actinomycetota</taxon>
        <taxon>Actinomycetes</taxon>
        <taxon>Geodermatophilales</taxon>
        <taxon>Geodermatophilaceae</taxon>
        <taxon>Klenkia</taxon>
    </lineage>
</organism>
<gene>
    <name evidence="1" type="ORF">SAMN05660199_02905</name>
</gene>
<dbReference type="EMBL" id="FNIR01000009">
    <property type="protein sequence ID" value="SDO97582.1"/>
    <property type="molecule type" value="Genomic_DNA"/>
</dbReference>
<sequence length="1054" mass="112627">MGLAGDVSIVEQFVLRAIRSGGATTVTELTNTLELSPRIITDCLGDLWRAGHVHLDFLDDRESITLTEETERQVSAGDVGAIRSTYETSDVREMAFDSLVGRIVPTRATSRRVPHNVRVPRMPDDPGPLDLGAAALAAAVERDLTRWIDGGDVVTTEGALRVLDAYLDPEQVRETVTAGYVPLVVSVVEDADLGLRVTATDQLLTRAERDRATRRLQRLIDDDPRGSFVRALAGLATAAPSVAVAPLLALVSALRKQVSTLPEVVTGTRQHEHDRMRLAFYDVVHQASRAWTAQTEVVLVDSPQDHEQVVGRLIDGAMTQVVLCATWLRYNGVSRFLPHLERAIDRGVQVVLLWGARVDDTLDQPIINAVHNLQRRGGPAADRVLVKTRVPAQVNARLVVSDDRQALVTSHDFLGGGTNSDLGLLVSAVRDHRSEIVESLLSWTCTLFPDLDLAQAIIRDNAAFGRRSEPAVLAADIAVPAFHSSLDAGSPASAQVAIWAGAWAAAVEELARLVEDLPATASTVTDAEHQVLLRRALDTAERHVLVAAPRLSGRVVDATILTAITTCLQRGADVTIVYGDLADDSRSARTALMKLSRPREPGLGRLELMHDHNNRARVLLWDDEVALGSFDHLSHSGHRSGRSRHRNRGELSLRVTNPSLAATMLTTFGVFPPVAGMATAINRSSVASGDLVLAQAALEVLAKPGERLVGGRLAALAARGTTATAVLDALEHVGASAGDQERLCAAVLLAGTDVPVPWWQRLLELVWMRHDFLAALAIRAVVDDDGVRPRRALVRAAAAWAAGDSSEQLMNAAIEDGLDGAERDALATVAVSDLVLRGHVAAHEVLDSWSPQLEGDVGELARAALALSRAASAPLPVSRLRAAAAAARTQEEADTAWEVLHGALQRLRNFPPGFISGDLLKTWAFGDGGPLAQLELLAHGHDVEGVGRWRAAQVTSDPHGWLAWCADRAGAREIVGNRRTSMVAKVAAILGAVNNVAEIGGSTQPTGESPEVGQFLAKAGPLITKLAIRAPDSINGHLTQATARSMAAALEGIL</sequence>
<protein>
    <submittedName>
        <fullName evidence="1">Phosphatidylserine/phosphatidylglycerophosphate/cardiolipin synthase</fullName>
    </submittedName>
</protein>
<accession>A0A1H0NXS7</accession>
<evidence type="ECO:0000313" key="1">
    <source>
        <dbReference type="EMBL" id="SDO97582.1"/>
    </source>
</evidence>
<dbReference type="Gene3D" id="3.30.870.10">
    <property type="entry name" value="Endonuclease Chain A"/>
    <property type="match status" value="2"/>
</dbReference>